<name>A0A5K3F1T6_MESCO</name>
<proteinExistence type="predicted"/>
<sequence length="134" mass="15493">MKRYSRKLTILFSFALCPPKSSKYYSDAFKQLRTSSTKTFSFRSTMYYVNQSGVYLTCDSIRCRFQIQTEDPLLSRFRQLASHFVIHCIMVECCRWSNQQLSYLYCSGQGKVTGGFINVIFGSRIVCECVCSTV</sequence>
<evidence type="ECO:0000313" key="1">
    <source>
        <dbReference type="WBParaSite" id="MCU_004249-RB"/>
    </source>
</evidence>
<protein>
    <submittedName>
        <fullName evidence="1">PX domain-containing protein</fullName>
    </submittedName>
</protein>
<reference evidence="1" key="1">
    <citation type="submission" date="2019-11" db="UniProtKB">
        <authorList>
            <consortium name="WormBaseParasite"/>
        </authorList>
    </citation>
    <scope>IDENTIFICATION</scope>
</reference>
<organism evidence="1">
    <name type="scientific">Mesocestoides corti</name>
    <name type="common">Flatworm</name>
    <dbReference type="NCBI Taxonomy" id="53468"/>
    <lineage>
        <taxon>Eukaryota</taxon>
        <taxon>Metazoa</taxon>
        <taxon>Spiralia</taxon>
        <taxon>Lophotrochozoa</taxon>
        <taxon>Platyhelminthes</taxon>
        <taxon>Cestoda</taxon>
        <taxon>Eucestoda</taxon>
        <taxon>Cyclophyllidea</taxon>
        <taxon>Mesocestoididae</taxon>
        <taxon>Mesocestoides</taxon>
    </lineage>
</organism>
<dbReference type="WBParaSite" id="MCU_004249-RB">
    <property type="protein sequence ID" value="MCU_004249-RB"/>
    <property type="gene ID" value="MCU_004249"/>
</dbReference>
<dbReference type="AlphaFoldDB" id="A0A5K3F1T6"/>
<accession>A0A5K3F1T6</accession>